<dbReference type="AlphaFoldDB" id="A0A813D9B2"/>
<gene>
    <name evidence="2" type="ORF">PGLA1383_LOCUS1420</name>
</gene>
<organism evidence="2 3">
    <name type="scientific">Polarella glacialis</name>
    <name type="common">Dinoflagellate</name>
    <dbReference type="NCBI Taxonomy" id="89957"/>
    <lineage>
        <taxon>Eukaryota</taxon>
        <taxon>Sar</taxon>
        <taxon>Alveolata</taxon>
        <taxon>Dinophyceae</taxon>
        <taxon>Suessiales</taxon>
        <taxon>Suessiaceae</taxon>
        <taxon>Polarella</taxon>
    </lineage>
</organism>
<feature type="region of interest" description="Disordered" evidence="1">
    <location>
        <begin position="91"/>
        <end position="114"/>
    </location>
</feature>
<sequence>MWHDGSKSLLSCQAMLPSLNGPPLISAQPIERLARTRGGSSWASSGGAWPSAPLRLRSSVSGAPSLPSGHQRAVAVCCAFAPLILAAQSRSRHVTEGSPERLRRKSPRRVAATGRSSAQAPVLVIGLDGVLCASAEEAAAAACAAAYSLWPSLMEMAEEIRLDEAGVRQSWVDYDWERFSAETTDQRGSARKIPVWLLKKLQQLRSACDTEWELVLLARLCVEEALSCRANRAKGRGGARPLTVGEVEANWTDLNSGFGLRESLLARWGTSPKELQEFLAEARSWRRSRINEPLPAAAPILRSDLRRGASSMSGPVAEAARSRFPFYLDVLELVIGAVAQGLVAESVHVITSRDESSAVAALQASSLAVQQASMLGGEVPDYQGSWAGKDGWRLIAGLRSAEDKAAAVESLLEEKRSGGANFLVVDDSVAFLRACAGKLSLGAATLRLAGWGYVSRG</sequence>
<dbReference type="Proteomes" id="UP000654075">
    <property type="component" value="Unassembled WGS sequence"/>
</dbReference>
<dbReference type="EMBL" id="CAJNNV010000388">
    <property type="protein sequence ID" value="CAE8582416.1"/>
    <property type="molecule type" value="Genomic_DNA"/>
</dbReference>
<evidence type="ECO:0000313" key="2">
    <source>
        <dbReference type="EMBL" id="CAE8582416.1"/>
    </source>
</evidence>
<comment type="caution">
    <text evidence="2">The sequence shown here is derived from an EMBL/GenBank/DDBJ whole genome shotgun (WGS) entry which is preliminary data.</text>
</comment>
<keyword evidence="3" id="KW-1185">Reference proteome</keyword>
<protein>
    <submittedName>
        <fullName evidence="2">Uncharacterized protein</fullName>
    </submittedName>
</protein>
<evidence type="ECO:0000256" key="1">
    <source>
        <dbReference type="SAM" id="MobiDB-lite"/>
    </source>
</evidence>
<dbReference type="OrthoDB" id="417952at2759"/>
<name>A0A813D9B2_POLGL</name>
<evidence type="ECO:0000313" key="3">
    <source>
        <dbReference type="Proteomes" id="UP000654075"/>
    </source>
</evidence>
<proteinExistence type="predicted"/>
<accession>A0A813D9B2</accession>
<feature type="non-terminal residue" evidence="2">
    <location>
        <position position="457"/>
    </location>
</feature>
<reference evidence="2" key="1">
    <citation type="submission" date="2021-02" db="EMBL/GenBank/DDBJ databases">
        <authorList>
            <person name="Dougan E. K."/>
            <person name="Rhodes N."/>
            <person name="Thang M."/>
            <person name="Chan C."/>
        </authorList>
    </citation>
    <scope>NUCLEOTIDE SEQUENCE</scope>
</reference>